<name>G8BT52_TETPH</name>
<evidence type="ECO:0000313" key="8">
    <source>
        <dbReference type="Proteomes" id="UP000005666"/>
    </source>
</evidence>
<keyword evidence="8" id="KW-1185">Reference proteome</keyword>
<dbReference type="PANTHER" id="PTHR11829:SF343">
    <property type="entry name" value="FORK-HEAD DOMAIN-CONTAINING PROTEIN"/>
    <property type="match status" value="1"/>
</dbReference>
<dbReference type="PANTHER" id="PTHR11829">
    <property type="entry name" value="FORKHEAD BOX PROTEIN"/>
    <property type="match status" value="1"/>
</dbReference>
<dbReference type="GO" id="GO:0034599">
    <property type="term" value="P:cellular response to oxidative stress"/>
    <property type="evidence" value="ECO:0007669"/>
    <property type="project" value="EnsemblFungi"/>
</dbReference>
<dbReference type="PROSITE" id="PS00657">
    <property type="entry name" value="FORK_HEAD_1"/>
    <property type="match status" value="1"/>
</dbReference>
<dbReference type="Pfam" id="PF00250">
    <property type="entry name" value="Forkhead"/>
    <property type="match status" value="1"/>
</dbReference>
<accession>G8BT52</accession>
<evidence type="ECO:0000256" key="3">
    <source>
        <dbReference type="ARBA" id="ARBA00023242"/>
    </source>
</evidence>
<protein>
    <recommendedName>
        <fullName evidence="6">Fork-head domain-containing protein</fullName>
    </recommendedName>
</protein>
<dbReference type="InterPro" id="IPR001766">
    <property type="entry name" value="Fork_head_dom"/>
</dbReference>
<dbReference type="OMA" id="DVYSVWK"/>
<dbReference type="SMART" id="SM00339">
    <property type="entry name" value="FH"/>
    <property type="match status" value="1"/>
</dbReference>
<dbReference type="SUPFAM" id="SSF46785">
    <property type="entry name" value="Winged helix' DNA-binding domain"/>
    <property type="match status" value="1"/>
</dbReference>
<dbReference type="GO" id="GO:0034246">
    <property type="term" value="F:mitochondrial transcription factor activity"/>
    <property type="evidence" value="ECO:0007669"/>
    <property type="project" value="EnsemblFungi"/>
</dbReference>
<dbReference type="RefSeq" id="XP_003685457.1">
    <property type="nucleotide sequence ID" value="XM_003685409.1"/>
</dbReference>
<dbReference type="GO" id="GO:0051300">
    <property type="term" value="P:spindle pole body organization"/>
    <property type="evidence" value="ECO:0007669"/>
    <property type="project" value="EnsemblFungi"/>
</dbReference>
<dbReference type="InterPro" id="IPR018122">
    <property type="entry name" value="TF_fork_head_CS_1"/>
</dbReference>
<gene>
    <name evidence="7" type="primary">TPHA0D03900</name>
    <name evidence="7" type="ordered locus">TPHA_0D03900</name>
</gene>
<dbReference type="GO" id="GO:0001228">
    <property type="term" value="F:DNA-binding transcription activator activity, RNA polymerase II-specific"/>
    <property type="evidence" value="ECO:0007669"/>
    <property type="project" value="UniProtKB-ARBA"/>
</dbReference>
<dbReference type="GeneID" id="11534454"/>
<dbReference type="OrthoDB" id="5954824at2759"/>
<evidence type="ECO:0000256" key="2">
    <source>
        <dbReference type="ARBA" id="ARBA00023125"/>
    </source>
</evidence>
<feature type="region of interest" description="Disordered" evidence="5">
    <location>
        <begin position="227"/>
        <end position="257"/>
    </location>
</feature>
<dbReference type="CDD" id="cd00059">
    <property type="entry name" value="FH_FOX"/>
    <property type="match status" value="1"/>
</dbReference>
<evidence type="ECO:0000259" key="6">
    <source>
        <dbReference type="PROSITE" id="PS50039"/>
    </source>
</evidence>
<dbReference type="eggNOG" id="KOG2294">
    <property type="taxonomic scope" value="Eukaryota"/>
</dbReference>
<reference evidence="7 8" key="1">
    <citation type="journal article" date="2011" name="Proc. Natl. Acad. Sci. U.S.A.">
        <title>Evolutionary erosion of yeast sex chromosomes by mating-type switching accidents.</title>
        <authorList>
            <person name="Gordon J.L."/>
            <person name="Armisen D."/>
            <person name="Proux-Wera E."/>
            <person name="Oheigeartaigh S.S."/>
            <person name="Byrne K.P."/>
            <person name="Wolfe K.H."/>
        </authorList>
    </citation>
    <scope>NUCLEOTIDE SEQUENCE [LARGE SCALE GENOMIC DNA]</scope>
    <source>
        <strain evidence="8">ATCC 24235 / CBS 4417 / NBRC 1672 / NRRL Y-8282 / UCD 70-5</strain>
    </source>
</reference>
<dbReference type="GO" id="GO:0000978">
    <property type="term" value="F:RNA polymerase II cis-regulatory region sequence-specific DNA binding"/>
    <property type="evidence" value="ECO:0007669"/>
    <property type="project" value="TreeGrafter"/>
</dbReference>
<feature type="domain" description="Fork-head" evidence="6">
    <location>
        <begin position="119"/>
        <end position="207"/>
    </location>
</feature>
<keyword evidence="3 4" id="KW-0539">Nucleus</keyword>
<dbReference type="STRING" id="1071381.G8BT52"/>
<dbReference type="InterPro" id="IPR036390">
    <property type="entry name" value="WH_DNA-bd_sf"/>
</dbReference>
<organism evidence="7 8">
    <name type="scientific">Tetrapisispora phaffii (strain ATCC 24235 / CBS 4417 / NBRC 1672 / NRRL Y-8282 / UCD 70-5)</name>
    <name type="common">Yeast</name>
    <name type="synonym">Fabospora phaffii</name>
    <dbReference type="NCBI Taxonomy" id="1071381"/>
    <lineage>
        <taxon>Eukaryota</taxon>
        <taxon>Fungi</taxon>
        <taxon>Dikarya</taxon>
        <taxon>Ascomycota</taxon>
        <taxon>Saccharomycotina</taxon>
        <taxon>Saccharomycetes</taxon>
        <taxon>Saccharomycetales</taxon>
        <taxon>Saccharomycetaceae</taxon>
        <taxon>Tetrapisispora</taxon>
    </lineage>
</organism>
<dbReference type="GO" id="GO:0005634">
    <property type="term" value="C:nucleus"/>
    <property type="evidence" value="ECO:0007669"/>
    <property type="project" value="UniProtKB-SubCell"/>
</dbReference>
<dbReference type="PROSITE" id="PS00658">
    <property type="entry name" value="FORK_HEAD_2"/>
    <property type="match status" value="1"/>
</dbReference>
<dbReference type="GO" id="GO:1903108">
    <property type="term" value="P:regulation of mitochondrial transcription"/>
    <property type="evidence" value="ECO:0007669"/>
    <property type="project" value="EnsemblFungi"/>
</dbReference>
<evidence type="ECO:0000313" key="7">
    <source>
        <dbReference type="EMBL" id="CCE63023.1"/>
    </source>
</evidence>
<feature type="region of interest" description="Disordered" evidence="5">
    <location>
        <begin position="47"/>
        <end position="97"/>
    </location>
</feature>
<sequence length="559" mass="62104">MNQGFAADFIAPNTISPIGNLRRTFSSEEHHMYGNGMVTSIDTKEIITPPGSTVRGKNKKTTGSLKHPLSPEFSSPITHSKSKKQKSESNTTRSNGNLTLDELIESLAIRNSREELHTKPPYSYATLISLAILQSQDGKLTLAQIYNWISVHFTYYKQKDSGWQNSIRHNLSLNEAFIKTTKADDGKGHYWELKPGYETKFFKNENRSVEQVKAKLQEMEKYFQSGAVPHYSKSNQNDTDSEEYSAPSSARGGSNFRTSSSPLKFAAIHQDYNIVNNEMEVTPSYPISMSPNTASLQPVPTLNFGVKFSSNEANTKDRFTAKRFHTTLGFQRNQDKNIALFDGGIAGNSLSSLGIPSGSDLLKSPQNIQRYTSSFNSSFETSPLPSIQRRKSIAGVNTNDSTQLNTNEDYSGSSILLALPQPVGTDMLKTPKIKTTGMFEKTPVRFITTPRDDGSLLKKWQTPSNIFEDFYCSPLFKGMGTPIKFSSTPNGASNKILSPSGKLSQDNVLKDSNKSQLSSNGLFGVDVYSVWKRATENKSEAKILDEKLSKFSEVEEKKQ</sequence>
<feature type="compositionally biased region" description="Polar residues" evidence="5">
    <location>
        <begin position="88"/>
        <end position="97"/>
    </location>
</feature>
<dbReference type="InterPro" id="IPR036388">
    <property type="entry name" value="WH-like_DNA-bd_sf"/>
</dbReference>
<proteinExistence type="predicted"/>
<dbReference type="AlphaFoldDB" id="G8BT52"/>
<dbReference type="HOGENOM" id="CLU_020432_0_0_1"/>
<comment type="subcellular location">
    <subcellularLocation>
        <location evidence="1 4">Nucleus</location>
    </subcellularLocation>
</comment>
<dbReference type="GO" id="GO:0005739">
    <property type="term" value="C:mitochondrion"/>
    <property type="evidence" value="ECO:0007669"/>
    <property type="project" value="EnsemblFungi"/>
</dbReference>
<dbReference type="FunFam" id="1.10.10.10:FF:000260">
    <property type="entry name" value="Forkhead transcription factor (Sep1)"/>
    <property type="match status" value="1"/>
</dbReference>
<dbReference type="Gene3D" id="1.10.10.10">
    <property type="entry name" value="Winged helix-like DNA-binding domain superfamily/Winged helix DNA-binding domain"/>
    <property type="match status" value="1"/>
</dbReference>
<dbReference type="PRINTS" id="PR00053">
    <property type="entry name" value="FORKHEAD"/>
</dbReference>
<dbReference type="GO" id="GO:0007005">
    <property type="term" value="P:mitochondrion organization"/>
    <property type="evidence" value="ECO:0007669"/>
    <property type="project" value="EnsemblFungi"/>
</dbReference>
<keyword evidence="2 4" id="KW-0238">DNA-binding</keyword>
<dbReference type="EMBL" id="HE612859">
    <property type="protein sequence ID" value="CCE63023.1"/>
    <property type="molecule type" value="Genomic_DNA"/>
</dbReference>
<evidence type="ECO:0000256" key="5">
    <source>
        <dbReference type="SAM" id="MobiDB-lite"/>
    </source>
</evidence>
<dbReference type="InterPro" id="IPR030456">
    <property type="entry name" value="TF_fork_head_CS_2"/>
</dbReference>
<evidence type="ECO:0000256" key="1">
    <source>
        <dbReference type="ARBA" id="ARBA00004123"/>
    </source>
</evidence>
<evidence type="ECO:0000256" key="4">
    <source>
        <dbReference type="PROSITE-ProRule" id="PRU00089"/>
    </source>
</evidence>
<dbReference type="GO" id="GO:0000785">
    <property type="term" value="C:chromatin"/>
    <property type="evidence" value="ECO:0007669"/>
    <property type="project" value="EnsemblFungi"/>
</dbReference>
<feature type="DNA-binding region" description="Fork-head" evidence="4">
    <location>
        <begin position="119"/>
        <end position="207"/>
    </location>
</feature>
<dbReference type="KEGG" id="tpf:TPHA_0D03900"/>
<dbReference type="Proteomes" id="UP000005666">
    <property type="component" value="Chromosome 4"/>
</dbReference>
<dbReference type="PROSITE" id="PS50039">
    <property type="entry name" value="FORK_HEAD_3"/>
    <property type="match status" value="1"/>
</dbReference>
<dbReference type="InterPro" id="IPR050211">
    <property type="entry name" value="FOX_domain-containing"/>
</dbReference>
<feature type="compositionally biased region" description="Polar residues" evidence="5">
    <location>
        <begin position="246"/>
        <end position="257"/>
    </location>
</feature>